<dbReference type="EMBL" id="MCFJ01000015">
    <property type="protein sequence ID" value="ORY58858.1"/>
    <property type="molecule type" value="Genomic_DNA"/>
</dbReference>
<dbReference type="STRING" id="1141098.A0A1Y2DHZ1"/>
<evidence type="ECO:0000313" key="7">
    <source>
        <dbReference type="Proteomes" id="UP000193689"/>
    </source>
</evidence>
<feature type="transmembrane region" description="Helical" evidence="5">
    <location>
        <begin position="240"/>
        <end position="260"/>
    </location>
</feature>
<evidence type="ECO:0000256" key="4">
    <source>
        <dbReference type="ARBA" id="ARBA00023136"/>
    </source>
</evidence>
<dbReference type="OrthoDB" id="3358017at2759"/>
<comment type="caution">
    <text evidence="6">The sequence shown here is derived from an EMBL/GenBank/DDBJ whole genome shotgun (WGS) entry which is preliminary data.</text>
</comment>
<dbReference type="InParanoid" id="A0A1Y2DHZ1"/>
<accession>A0A1Y2DHZ1</accession>
<keyword evidence="4 5" id="KW-0472">Membrane</keyword>
<evidence type="ECO:0000256" key="1">
    <source>
        <dbReference type="ARBA" id="ARBA00004141"/>
    </source>
</evidence>
<evidence type="ECO:0000256" key="2">
    <source>
        <dbReference type="ARBA" id="ARBA00022692"/>
    </source>
</evidence>
<dbReference type="PANTHER" id="PTHR31465:SF35">
    <property type="entry name" value="RTA1 DOMAIN PROTEIN-RELATED"/>
    <property type="match status" value="1"/>
</dbReference>
<dbReference type="Pfam" id="PF04479">
    <property type="entry name" value="RTA1"/>
    <property type="match status" value="1"/>
</dbReference>
<dbReference type="GO" id="GO:0016020">
    <property type="term" value="C:membrane"/>
    <property type="evidence" value="ECO:0007669"/>
    <property type="project" value="UniProtKB-SubCell"/>
</dbReference>
<dbReference type="Proteomes" id="UP000193689">
    <property type="component" value="Unassembled WGS sequence"/>
</dbReference>
<evidence type="ECO:0000256" key="5">
    <source>
        <dbReference type="SAM" id="Phobius"/>
    </source>
</evidence>
<dbReference type="PANTHER" id="PTHR31465">
    <property type="entry name" value="PROTEIN RTA1-RELATED"/>
    <property type="match status" value="1"/>
</dbReference>
<reference evidence="6 7" key="1">
    <citation type="submission" date="2016-07" db="EMBL/GenBank/DDBJ databases">
        <title>Pervasive Adenine N6-methylation of Active Genes in Fungi.</title>
        <authorList>
            <consortium name="DOE Joint Genome Institute"/>
            <person name="Mondo S.J."/>
            <person name="Dannebaum R.O."/>
            <person name="Kuo R.C."/>
            <person name="Labutti K."/>
            <person name="Haridas S."/>
            <person name="Kuo A."/>
            <person name="Salamov A."/>
            <person name="Ahrendt S.R."/>
            <person name="Lipzen A."/>
            <person name="Sullivan W."/>
            <person name="Andreopoulos W.B."/>
            <person name="Clum A."/>
            <person name="Lindquist E."/>
            <person name="Daum C."/>
            <person name="Ramamoorthy G.K."/>
            <person name="Gryganskyi A."/>
            <person name="Culley D."/>
            <person name="Magnuson J.K."/>
            <person name="James T.Y."/>
            <person name="O'Malley M.A."/>
            <person name="Stajich J.E."/>
            <person name="Spatafora J.W."/>
            <person name="Visel A."/>
            <person name="Grigoriev I.V."/>
        </authorList>
    </citation>
    <scope>NUCLEOTIDE SEQUENCE [LARGE SCALE GENOMIC DNA]</scope>
    <source>
        <strain evidence="6 7">CBS 129021</strain>
    </source>
</reference>
<gene>
    <name evidence="6" type="ORF">BCR38DRAFT_499736</name>
</gene>
<proteinExistence type="predicted"/>
<dbReference type="InterPro" id="IPR007568">
    <property type="entry name" value="RTA1"/>
</dbReference>
<organism evidence="6 7">
    <name type="scientific">Pseudomassariella vexata</name>
    <dbReference type="NCBI Taxonomy" id="1141098"/>
    <lineage>
        <taxon>Eukaryota</taxon>
        <taxon>Fungi</taxon>
        <taxon>Dikarya</taxon>
        <taxon>Ascomycota</taxon>
        <taxon>Pezizomycotina</taxon>
        <taxon>Sordariomycetes</taxon>
        <taxon>Xylariomycetidae</taxon>
        <taxon>Amphisphaeriales</taxon>
        <taxon>Pseudomassariaceae</taxon>
        <taxon>Pseudomassariella</taxon>
    </lineage>
</organism>
<dbReference type="RefSeq" id="XP_040711670.1">
    <property type="nucleotide sequence ID" value="XM_040864801.1"/>
</dbReference>
<evidence type="ECO:0000313" key="6">
    <source>
        <dbReference type="EMBL" id="ORY58858.1"/>
    </source>
</evidence>
<protein>
    <submittedName>
        <fullName evidence="6">RTA1 like protein-domain-containing protein</fullName>
    </submittedName>
</protein>
<dbReference type="AlphaFoldDB" id="A0A1Y2DHZ1"/>
<feature type="transmembrane region" description="Helical" evidence="5">
    <location>
        <begin position="20"/>
        <end position="40"/>
    </location>
</feature>
<name>A0A1Y2DHZ1_9PEZI</name>
<evidence type="ECO:0000256" key="3">
    <source>
        <dbReference type="ARBA" id="ARBA00022989"/>
    </source>
</evidence>
<comment type="subcellular location">
    <subcellularLocation>
        <location evidence="1">Membrane</location>
        <topology evidence="1">Multi-pass membrane protein</topology>
    </subcellularLocation>
</comment>
<dbReference type="GeneID" id="63781013"/>
<keyword evidence="3 5" id="KW-1133">Transmembrane helix</keyword>
<keyword evidence="2 5" id="KW-0812">Transmembrane</keyword>
<feature type="transmembrane region" description="Helical" evidence="5">
    <location>
        <begin position="123"/>
        <end position="149"/>
    </location>
</feature>
<feature type="transmembrane region" description="Helical" evidence="5">
    <location>
        <begin position="197"/>
        <end position="220"/>
    </location>
</feature>
<keyword evidence="7" id="KW-1185">Reference proteome</keyword>
<dbReference type="FunCoup" id="A0A1Y2DHZ1">
    <property type="interactions" value="21"/>
</dbReference>
<sequence length="306" mass="34763">MTDQNSQPFAGFKFYHYTPYMPGEVIFMIFFGLCVIAHCYQLFQYRTWYFIPFLLGCLYEFIGYIGRAISSTEAPDFTPNPYICQSLLLLLGPTLYAASIYMLLGHIIVLLEAGAYSIIPPKWLAKVFVLGDVVSLCAQVAGGGMLIMAKTQEKVESGENTILGGLGIQILFFGFFMVVTLVFHLRMHKRPTPKSQALNIPWLQLIYVLYAASILIMVRSIFRVAEYAQGQFGKLQSREVYVFVLDGLPMLIVPILLIWFHPSRIVDRDSQLVSIDSVDSVDIIEEGHMLHYRGVKNRHAFNFYPP</sequence>
<feature type="transmembrane region" description="Helical" evidence="5">
    <location>
        <begin position="161"/>
        <end position="185"/>
    </location>
</feature>
<feature type="transmembrane region" description="Helical" evidence="5">
    <location>
        <begin position="86"/>
        <end position="111"/>
    </location>
</feature>
<feature type="transmembrane region" description="Helical" evidence="5">
    <location>
        <begin position="47"/>
        <end position="66"/>
    </location>
</feature>